<dbReference type="CDD" id="cd19834">
    <property type="entry name" value="Bbox2_BSPRY"/>
    <property type="match status" value="1"/>
</dbReference>
<dbReference type="PROSITE" id="PS50119">
    <property type="entry name" value="ZF_BBOX"/>
    <property type="match status" value="1"/>
</dbReference>
<dbReference type="InterPro" id="IPR043136">
    <property type="entry name" value="B30.2/SPRY_sf"/>
</dbReference>
<reference evidence="8 9" key="1">
    <citation type="submission" date="2024-09" db="EMBL/GenBank/DDBJ databases">
        <title>A chromosome-level genome assembly of Gray's grenadier anchovy, Coilia grayii.</title>
        <authorList>
            <person name="Fu Z."/>
        </authorList>
    </citation>
    <scope>NUCLEOTIDE SEQUENCE [LARGE SCALE GENOMIC DNA]</scope>
    <source>
        <strain evidence="8">G4</strain>
        <tissue evidence="8">Muscle</tissue>
    </source>
</reference>
<accession>A0ABD1KN34</accession>
<evidence type="ECO:0008006" key="10">
    <source>
        <dbReference type="Google" id="ProtNLM"/>
    </source>
</evidence>
<dbReference type="SMART" id="SM00589">
    <property type="entry name" value="PRY"/>
    <property type="match status" value="1"/>
</dbReference>
<dbReference type="SUPFAM" id="SSF49899">
    <property type="entry name" value="Concanavalin A-like lectins/glucanases"/>
    <property type="match status" value="1"/>
</dbReference>
<keyword evidence="1 3" id="KW-0479">Metal-binding</keyword>
<evidence type="ECO:0000256" key="5">
    <source>
        <dbReference type="SAM" id="MobiDB-lite"/>
    </source>
</evidence>
<dbReference type="SMART" id="SM00449">
    <property type="entry name" value="SPRY"/>
    <property type="match status" value="1"/>
</dbReference>
<dbReference type="SUPFAM" id="SSF57845">
    <property type="entry name" value="B-box zinc-binding domain"/>
    <property type="match status" value="1"/>
</dbReference>
<gene>
    <name evidence="8" type="ORF">ACEWY4_004795</name>
</gene>
<evidence type="ECO:0000256" key="2">
    <source>
        <dbReference type="ARBA" id="ARBA00022833"/>
    </source>
</evidence>
<dbReference type="InterPro" id="IPR003877">
    <property type="entry name" value="SPRY_dom"/>
</dbReference>
<dbReference type="PANTHER" id="PTHR24103">
    <property type="entry name" value="E3 UBIQUITIN-PROTEIN LIGASE TRIM"/>
    <property type="match status" value="1"/>
</dbReference>
<evidence type="ECO:0000259" key="6">
    <source>
        <dbReference type="PROSITE" id="PS50119"/>
    </source>
</evidence>
<proteinExistence type="predicted"/>
<keyword evidence="9" id="KW-1185">Reference proteome</keyword>
<dbReference type="InterPro" id="IPR006574">
    <property type="entry name" value="PRY"/>
</dbReference>
<feature type="compositionally biased region" description="Polar residues" evidence="5">
    <location>
        <begin position="36"/>
        <end position="50"/>
    </location>
</feature>
<keyword evidence="4" id="KW-0175">Coiled coil</keyword>
<evidence type="ECO:0000256" key="4">
    <source>
        <dbReference type="SAM" id="Coils"/>
    </source>
</evidence>
<keyword evidence="1 3" id="KW-0863">Zinc-finger</keyword>
<dbReference type="Gene3D" id="2.60.120.920">
    <property type="match status" value="1"/>
</dbReference>
<dbReference type="InterPro" id="IPR000315">
    <property type="entry name" value="Znf_B-box"/>
</dbReference>
<organism evidence="8 9">
    <name type="scientific">Coilia grayii</name>
    <name type="common">Gray's grenadier anchovy</name>
    <dbReference type="NCBI Taxonomy" id="363190"/>
    <lineage>
        <taxon>Eukaryota</taxon>
        <taxon>Metazoa</taxon>
        <taxon>Chordata</taxon>
        <taxon>Craniata</taxon>
        <taxon>Vertebrata</taxon>
        <taxon>Euteleostomi</taxon>
        <taxon>Actinopterygii</taxon>
        <taxon>Neopterygii</taxon>
        <taxon>Teleostei</taxon>
        <taxon>Clupei</taxon>
        <taxon>Clupeiformes</taxon>
        <taxon>Clupeoidei</taxon>
        <taxon>Engraulidae</taxon>
        <taxon>Coilinae</taxon>
        <taxon>Coilia</taxon>
    </lineage>
</organism>
<dbReference type="Proteomes" id="UP001591681">
    <property type="component" value="Unassembled WGS sequence"/>
</dbReference>
<dbReference type="Pfam" id="PF13765">
    <property type="entry name" value="PRY"/>
    <property type="match status" value="1"/>
</dbReference>
<feature type="domain" description="B box-type" evidence="6">
    <location>
        <begin position="79"/>
        <end position="120"/>
    </location>
</feature>
<dbReference type="Pfam" id="PF00643">
    <property type="entry name" value="zf-B_box"/>
    <property type="match status" value="1"/>
</dbReference>
<name>A0ABD1KN34_9TELE</name>
<evidence type="ECO:0000313" key="9">
    <source>
        <dbReference type="Proteomes" id="UP001591681"/>
    </source>
</evidence>
<evidence type="ECO:0000256" key="3">
    <source>
        <dbReference type="PROSITE-ProRule" id="PRU00024"/>
    </source>
</evidence>
<evidence type="ECO:0000313" key="8">
    <source>
        <dbReference type="EMBL" id="KAL2100401.1"/>
    </source>
</evidence>
<dbReference type="AlphaFoldDB" id="A0ABD1KN34"/>
<sequence length="466" mass="51230">MTEDIGICDLTVVSLQDNEPEAEMEDGETPADHQLKINSKQPEDTTNYSFSGRMDSVDESGNSVTSTPANNPKSDADPSLMKICAVHDTELDWFCSSEGKLICSHCAIVGPCQGHTVTPLGTQATAVRNQLVDICEKMQLQALRIERFINQTLSAKEKAVQVDASVARELVLAQVNAVREALEEEEQRLLEAVQREQERVEQCLLTQRAHWTQALSTLAHTRANLVHTLTHSQDAQLVTSSQEISDRVEEAEGVGEPRDTEQLNLSGDCTDSRLMQGLWASAVLLGPSAHGPANLRFQERSVSSMLSLSADGRTLTFLPKRARQSHPHDPARFDCWPNALGTLAISSGTHSWVLDVGQSAAYKVGVCYASMDRKGSGNGARLGYNERSWVLSHYEGEFTFCHAGRHTTLPVIRRPRHIGLLVDWPSQTLLLYDPDSYCVLHTVTHCFSAPLLPACAVADRSVTLLH</sequence>
<feature type="compositionally biased region" description="Acidic residues" evidence="5">
    <location>
        <begin position="18"/>
        <end position="29"/>
    </location>
</feature>
<dbReference type="GO" id="GO:0008270">
    <property type="term" value="F:zinc ion binding"/>
    <property type="evidence" value="ECO:0007669"/>
    <property type="project" value="UniProtKB-KW"/>
</dbReference>
<dbReference type="PROSITE" id="PS50188">
    <property type="entry name" value="B302_SPRY"/>
    <property type="match status" value="1"/>
</dbReference>
<dbReference type="Pfam" id="PF00622">
    <property type="entry name" value="SPRY"/>
    <property type="match status" value="1"/>
</dbReference>
<feature type="compositionally biased region" description="Polar residues" evidence="5">
    <location>
        <begin position="59"/>
        <end position="73"/>
    </location>
</feature>
<dbReference type="InterPro" id="IPR050143">
    <property type="entry name" value="TRIM/RBCC"/>
</dbReference>
<evidence type="ECO:0000256" key="1">
    <source>
        <dbReference type="ARBA" id="ARBA00022771"/>
    </source>
</evidence>
<feature type="domain" description="B30.2/SPRY" evidence="7">
    <location>
        <begin position="275"/>
        <end position="466"/>
    </location>
</feature>
<feature type="region of interest" description="Disordered" evidence="5">
    <location>
        <begin position="15"/>
        <end position="77"/>
    </location>
</feature>
<comment type="caution">
    <text evidence="8">The sequence shown here is derived from an EMBL/GenBank/DDBJ whole genome shotgun (WGS) entry which is preliminary data.</text>
</comment>
<keyword evidence="2" id="KW-0862">Zinc</keyword>
<evidence type="ECO:0000259" key="7">
    <source>
        <dbReference type="PROSITE" id="PS50188"/>
    </source>
</evidence>
<dbReference type="EMBL" id="JBHFQA010000004">
    <property type="protein sequence ID" value="KAL2100401.1"/>
    <property type="molecule type" value="Genomic_DNA"/>
</dbReference>
<dbReference type="InterPro" id="IPR013320">
    <property type="entry name" value="ConA-like_dom_sf"/>
</dbReference>
<dbReference type="InterPro" id="IPR001870">
    <property type="entry name" value="B30.2/SPRY"/>
</dbReference>
<dbReference type="Gene3D" id="3.30.160.60">
    <property type="entry name" value="Classic Zinc Finger"/>
    <property type="match status" value="1"/>
</dbReference>
<feature type="coiled-coil region" evidence="4">
    <location>
        <begin position="168"/>
        <end position="199"/>
    </location>
</feature>
<protein>
    <recommendedName>
        <fullName evidence="10">B box and SPRY domain-containing protein</fullName>
    </recommendedName>
</protein>